<gene>
    <name evidence="2" type="ORF">Mal48_31910</name>
</gene>
<proteinExistence type="predicted"/>
<evidence type="ECO:0000256" key="1">
    <source>
        <dbReference type="SAM" id="Phobius"/>
    </source>
</evidence>
<sequence>MWWRAIVAGLVVAGVSQLADRYPRLGALLLTLPIVSIVAFIAVWHKEQELTTVSKLARETLVLVPLGLPFFIPIAFSERLGIGFWTSFIAGVALASATIGLWFWLGPQPTK</sequence>
<evidence type="ECO:0000313" key="2">
    <source>
        <dbReference type="EMBL" id="QDT33934.1"/>
    </source>
</evidence>
<feature type="transmembrane region" description="Helical" evidence="1">
    <location>
        <begin position="82"/>
        <end position="105"/>
    </location>
</feature>
<evidence type="ECO:0008006" key="4">
    <source>
        <dbReference type="Google" id="ProtNLM"/>
    </source>
</evidence>
<organism evidence="2 3">
    <name type="scientific">Thalassoglobus polymorphus</name>
    <dbReference type="NCBI Taxonomy" id="2527994"/>
    <lineage>
        <taxon>Bacteria</taxon>
        <taxon>Pseudomonadati</taxon>
        <taxon>Planctomycetota</taxon>
        <taxon>Planctomycetia</taxon>
        <taxon>Planctomycetales</taxon>
        <taxon>Planctomycetaceae</taxon>
        <taxon>Thalassoglobus</taxon>
    </lineage>
</organism>
<feature type="transmembrane region" description="Helical" evidence="1">
    <location>
        <begin position="28"/>
        <end position="44"/>
    </location>
</feature>
<feature type="transmembrane region" description="Helical" evidence="1">
    <location>
        <begin position="56"/>
        <end position="76"/>
    </location>
</feature>
<dbReference type="KEGG" id="tpol:Mal48_31910"/>
<keyword evidence="1" id="KW-0812">Transmembrane</keyword>
<dbReference type="AlphaFoldDB" id="A0A517QQM8"/>
<dbReference type="OrthoDB" id="291878at2"/>
<dbReference type="EMBL" id="CP036267">
    <property type="protein sequence ID" value="QDT33934.1"/>
    <property type="molecule type" value="Genomic_DNA"/>
</dbReference>
<dbReference type="RefSeq" id="WP_145201047.1">
    <property type="nucleotide sequence ID" value="NZ_CP036267.1"/>
</dbReference>
<reference evidence="2 3" key="1">
    <citation type="submission" date="2019-02" db="EMBL/GenBank/DDBJ databases">
        <title>Deep-cultivation of Planctomycetes and their phenomic and genomic characterization uncovers novel biology.</title>
        <authorList>
            <person name="Wiegand S."/>
            <person name="Jogler M."/>
            <person name="Boedeker C."/>
            <person name="Pinto D."/>
            <person name="Vollmers J."/>
            <person name="Rivas-Marin E."/>
            <person name="Kohn T."/>
            <person name="Peeters S.H."/>
            <person name="Heuer A."/>
            <person name="Rast P."/>
            <person name="Oberbeckmann S."/>
            <person name="Bunk B."/>
            <person name="Jeske O."/>
            <person name="Meyerdierks A."/>
            <person name="Storesund J.E."/>
            <person name="Kallscheuer N."/>
            <person name="Luecker S."/>
            <person name="Lage O.M."/>
            <person name="Pohl T."/>
            <person name="Merkel B.J."/>
            <person name="Hornburger P."/>
            <person name="Mueller R.-W."/>
            <person name="Bruemmer F."/>
            <person name="Labrenz M."/>
            <person name="Spormann A.M."/>
            <person name="Op den Camp H."/>
            <person name="Overmann J."/>
            <person name="Amann R."/>
            <person name="Jetten M.S.M."/>
            <person name="Mascher T."/>
            <person name="Medema M.H."/>
            <person name="Devos D.P."/>
            <person name="Kaster A.-K."/>
            <person name="Ovreas L."/>
            <person name="Rohde M."/>
            <person name="Galperin M.Y."/>
            <person name="Jogler C."/>
        </authorList>
    </citation>
    <scope>NUCLEOTIDE SEQUENCE [LARGE SCALE GENOMIC DNA]</scope>
    <source>
        <strain evidence="2 3">Mal48</strain>
    </source>
</reference>
<dbReference type="Proteomes" id="UP000315724">
    <property type="component" value="Chromosome"/>
</dbReference>
<accession>A0A517QQM8</accession>
<name>A0A517QQM8_9PLAN</name>
<keyword evidence="1" id="KW-1133">Transmembrane helix</keyword>
<evidence type="ECO:0000313" key="3">
    <source>
        <dbReference type="Proteomes" id="UP000315724"/>
    </source>
</evidence>
<keyword evidence="1" id="KW-0472">Membrane</keyword>
<protein>
    <recommendedName>
        <fullName evidence="4">DUF3147 family protein</fullName>
    </recommendedName>
</protein>
<keyword evidence="3" id="KW-1185">Reference proteome</keyword>